<dbReference type="PROSITE" id="PS00383">
    <property type="entry name" value="TYR_PHOSPHATASE_1"/>
    <property type="match status" value="1"/>
</dbReference>
<organism evidence="2 3">
    <name type="scientific">Sphingopyxis jiangsuensis</name>
    <dbReference type="NCBI Taxonomy" id="2871171"/>
    <lineage>
        <taxon>Bacteria</taxon>
        <taxon>Pseudomonadati</taxon>
        <taxon>Pseudomonadota</taxon>
        <taxon>Alphaproteobacteria</taxon>
        <taxon>Sphingomonadales</taxon>
        <taxon>Sphingomonadaceae</taxon>
        <taxon>Sphingopyxis</taxon>
    </lineage>
</organism>
<proteinExistence type="inferred from homology"/>
<evidence type="ECO:0000256" key="1">
    <source>
        <dbReference type="ARBA" id="ARBA00009580"/>
    </source>
</evidence>
<dbReference type="RefSeq" id="WP_201925536.1">
    <property type="nucleotide sequence ID" value="NZ_JAERPO010000001.1"/>
</dbReference>
<name>A0ABS7MCE8_9SPHN</name>
<protein>
    <submittedName>
        <fullName evidence="2">Tyrosine-protein phosphatase</fullName>
    </submittedName>
</protein>
<dbReference type="InterPro" id="IPR026893">
    <property type="entry name" value="Tyr/Ser_Pase_IphP-type"/>
</dbReference>
<dbReference type="InterPro" id="IPR016130">
    <property type="entry name" value="Tyr_Pase_AS"/>
</dbReference>
<dbReference type="PANTHER" id="PTHR31126">
    <property type="entry name" value="TYROSINE-PROTEIN PHOSPHATASE"/>
    <property type="match status" value="1"/>
</dbReference>
<dbReference type="SUPFAM" id="SSF52799">
    <property type="entry name" value="(Phosphotyrosine protein) phosphatases II"/>
    <property type="match status" value="1"/>
</dbReference>
<evidence type="ECO:0000313" key="3">
    <source>
        <dbReference type="Proteomes" id="UP001166571"/>
    </source>
</evidence>
<dbReference type="EMBL" id="JAILXK010000001">
    <property type="protein sequence ID" value="MBY4636705.1"/>
    <property type="molecule type" value="Genomic_DNA"/>
</dbReference>
<comment type="similarity">
    <text evidence="1">Belongs to the protein-tyrosine phosphatase family.</text>
</comment>
<sequence>MLAERVLPLTGIHNFRDYGGYAVEGGGRVRDGVLWRSAHHEAATDEDLAALDRLGLETVVDLRGDDERALHPCRRSESFSARVLFAGGVTAGLAPHLQAAGGAIDVETARARMVDTYAGMPYRPALVATLRLYLAALSEYDAPSLVHCVAGKDRTGFAVAVVHRLLGVHEDDLMHDYLLTNSAGKIEERIAQGAAHIRDRYGAEIREDAVRMLMSVNPVFLDAALATVRRDHGDVASYAESVLNFTPEMHEAMVDKLVV</sequence>
<dbReference type="InterPro" id="IPR029021">
    <property type="entry name" value="Prot-tyrosine_phosphatase-like"/>
</dbReference>
<accession>A0ABS7MCE8</accession>
<reference evidence="2" key="1">
    <citation type="submission" date="2021-08" db="EMBL/GenBank/DDBJ databases">
        <title>Sphingopyxis panaciterrulae sp. nov., isolated from the surface water of the Yellow Sea.</title>
        <authorList>
            <person name="Gao Z."/>
            <person name="Zhang D."/>
            <person name="Zhang A."/>
        </authorList>
    </citation>
    <scope>NUCLEOTIDE SEQUENCE</scope>
    <source>
        <strain evidence="2">XHP0097</strain>
    </source>
</reference>
<dbReference type="Pfam" id="PF13350">
    <property type="entry name" value="Y_phosphatase3"/>
    <property type="match status" value="1"/>
</dbReference>
<comment type="caution">
    <text evidence="2">The sequence shown here is derived from an EMBL/GenBank/DDBJ whole genome shotgun (WGS) entry which is preliminary data.</text>
</comment>
<keyword evidence="3" id="KW-1185">Reference proteome</keyword>
<dbReference type="Gene3D" id="3.90.190.10">
    <property type="entry name" value="Protein tyrosine phosphatase superfamily"/>
    <property type="match status" value="1"/>
</dbReference>
<gene>
    <name evidence="2" type="ORF">K5P26_06070</name>
</gene>
<evidence type="ECO:0000313" key="2">
    <source>
        <dbReference type="EMBL" id="MBY4636705.1"/>
    </source>
</evidence>
<dbReference type="Proteomes" id="UP001166571">
    <property type="component" value="Unassembled WGS sequence"/>
</dbReference>
<dbReference type="PANTHER" id="PTHR31126:SF1">
    <property type="entry name" value="TYROSINE SPECIFIC PROTEIN PHOSPHATASES DOMAIN-CONTAINING PROTEIN"/>
    <property type="match status" value="1"/>
</dbReference>